<gene>
    <name evidence="1" type="ORF">THIOM_003125</name>
</gene>
<evidence type="ECO:0000313" key="2">
    <source>
        <dbReference type="Proteomes" id="UP000076962"/>
    </source>
</evidence>
<keyword evidence="2" id="KW-1185">Reference proteome</keyword>
<name>A0A176RZG6_9GAMM</name>
<dbReference type="AlphaFoldDB" id="A0A176RZG6"/>
<dbReference type="EMBL" id="LUTY01001861">
    <property type="protein sequence ID" value="OAD21114.1"/>
    <property type="molecule type" value="Genomic_DNA"/>
</dbReference>
<comment type="caution">
    <text evidence="1">The sequence shown here is derived from an EMBL/GenBank/DDBJ whole genome shotgun (WGS) entry which is preliminary data.</text>
</comment>
<protein>
    <submittedName>
        <fullName evidence="1">Uncharacterized protein</fullName>
    </submittedName>
</protein>
<accession>A0A176RZG6</accession>
<dbReference type="Proteomes" id="UP000076962">
    <property type="component" value="Unassembled WGS sequence"/>
</dbReference>
<proteinExistence type="predicted"/>
<reference evidence="1 2" key="1">
    <citation type="submission" date="2016-05" db="EMBL/GenBank/DDBJ databases">
        <title>Single-cell genome of chain-forming Candidatus Thiomargarita nelsonii and comparison to other large sulfur-oxidizing bacteria.</title>
        <authorList>
            <person name="Winkel M."/>
            <person name="Salman V."/>
            <person name="Woyke T."/>
            <person name="Schulz-Vogt H."/>
            <person name="Richter M."/>
            <person name="Flood B."/>
            <person name="Bailey J."/>
            <person name="Amann R."/>
            <person name="Mussmann M."/>
        </authorList>
    </citation>
    <scope>NUCLEOTIDE SEQUENCE [LARGE SCALE GENOMIC DNA]</scope>
    <source>
        <strain evidence="1 2">THI036</strain>
    </source>
</reference>
<sequence>MLLGKPIKRSVSISASGKSSIISFFVSKRLPSTANIALFISPTPFIRINIQTPIGRGRK</sequence>
<evidence type="ECO:0000313" key="1">
    <source>
        <dbReference type="EMBL" id="OAD21114.1"/>
    </source>
</evidence>
<organism evidence="1 2">
    <name type="scientific">Candidatus Thiomargarita nelsonii</name>
    <dbReference type="NCBI Taxonomy" id="1003181"/>
    <lineage>
        <taxon>Bacteria</taxon>
        <taxon>Pseudomonadati</taxon>
        <taxon>Pseudomonadota</taxon>
        <taxon>Gammaproteobacteria</taxon>
        <taxon>Thiotrichales</taxon>
        <taxon>Thiotrichaceae</taxon>
        <taxon>Thiomargarita</taxon>
    </lineage>
</organism>